<name>A0A9W7SKV7_9PEZI</name>
<reference evidence="2 3" key="2">
    <citation type="journal article" date="2021" name="Curr. Genet.">
        <title>Genetic response to nitrogen starvation in the aggressive Eucalyptus foliar pathogen Teratosphaeria destructans.</title>
        <authorList>
            <person name="Havenga M."/>
            <person name="Wingfield B.D."/>
            <person name="Wingfield M.J."/>
            <person name="Dreyer L.L."/>
            <person name="Roets F."/>
            <person name="Aylward J."/>
        </authorList>
    </citation>
    <scope>NUCLEOTIDE SEQUENCE [LARGE SCALE GENOMIC DNA]</scope>
    <source>
        <strain evidence="2">CMW44962</strain>
    </source>
</reference>
<comment type="caution">
    <text evidence="2">The sequence shown here is derived from an EMBL/GenBank/DDBJ whole genome shotgun (WGS) entry which is preliminary data.</text>
</comment>
<organism evidence="2 3">
    <name type="scientific">Teratosphaeria destructans</name>
    <dbReference type="NCBI Taxonomy" id="418781"/>
    <lineage>
        <taxon>Eukaryota</taxon>
        <taxon>Fungi</taxon>
        <taxon>Dikarya</taxon>
        <taxon>Ascomycota</taxon>
        <taxon>Pezizomycotina</taxon>
        <taxon>Dothideomycetes</taxon>
        <taxon>Dothideomycetidae</taxon>
        <taxon>Mycosphaerellales</taxon>
        <taxon>Teratosphaeriaceae</taxon>
        <taxon>Teratosphaeria</taxon>
    </lineage>
</organism>
<keyword evidence="3" id="KW-1185">Reference proteome</keyword>
<dbReference type="EMBL" id="RIBY02002278">
    <property type="protein sequence ID" value="KAH9820944.1"/>
    <property type="molecule type" value="Genomic_DNA"/>
</dbReference>
<evidence type="ECO:0000313" key="3">
    <source>
        <dbReference type="Proteomes" id="UP001138500"/>
    </source>
</evidence>
<protein>
    <submittedName>
        <fullName evidence="2">Uncharacterized protein</fullName>
    </submittedName>
</protein>
<reference evidence="2 3" key="1">
    <citation type="journal article" date="2018" name="IMA Fungus">
        <title>IMA Genome-F 10: Nine draft genome sequences of Claviceps purpurea s.lat., including C. arundinis, C. humidiphila, and C. cf. spartinae, pseudomolecules for the pitch canker pathogen Fusarium circinatum, draft genome of Davidsoniella eucalypti, Grosmannia galeiformis, Quambalaria eucalypti, and Teratosphaeria destructans.</title>
        <authorList>
            <person name="Wingfield B.D."/>
            <person name="Liu M."/>
            <person name="Nguyen H.D."/>
            <person name="Lane F.A."/>
            <person name="Morgan S.W."/>
            <person name="De Vos L."/>
            <person name="Wilken P.M."/>
            <person name="Duong T.A."/>
            <person name="Aylward J."/>
            <person name="Coetzee M.P."/>
            <person name="Dadej K."/>
            <person name="De Beer Z.W."/>
            <person name="Findlay W."/>
            <person name="Havenga M."/>
            <person name="Kolarik M."/>
            <person name="Menzies J.G."/>
            <person name="Naidoo K."/>
            <person name="Pochopski O."/>
            <person name="Shoukouhi P."/>
            <person name="Santana Q.C."/>
            <person name="Seifert K.A."/>
            <person name="Soal N."/>
            <person name="Steenkamp E.T."/>
            <person name="Tatham C.T."/>
            <person name="van der Nest M.A."/>
            <person name="Wingfield M.J."/>
        </authorList>
    </citation>
    <scope>NUCLEOTIDE SEQUENCE [LARGE SCALE GENOMIC DNA]</scope>
    <source>
        <strain evidence="2">CMW44962</strain>
    </source>
</reference>
<gene>
    <name evidence="2" type="ORF">Tdes44962_MAKER05034</name>
</gene>
<dbReference type="AlphaFoldDB" id="A0A9W7SKV7"/>
<evidence type="ECO:0000256" key="1">
    <source>
        <dbReference type="SAM" id="MobiDB-lite"/>
    </source>
</evidence>
<sequence length="70" mass="7994">MVRASFGKWSTSGSKEVYGKHDQEHKTGFSYATSSTWMIPGPSRYCEQHGRLLTLLARKIADWKPEMTDD</sequence>
<proteinExistence type="predicted"/>
<evidence type="ECO:0000313" key="2">
    <source>
        <dbReference type="EMBL" id="KAH9820944.1"/>
    </source>
</evidence>
<accession>A0A9W7SKV7</accession>
<feature type="region of interest" description="Disordered" evidence="1">
    <location>
        <begin position="1"/>
        <end position="22"/>
    </location>
</feature>
<dbReference type="Proteomes" id="UP001138500">
    <property type="component" value="Unassembled WGS sequence"/>
</dbReference>